<dbReference type="AlphaFoldDB" id="A0A0P0F080"/>
<feature type="transmembrane region" description="Helical" evidence="7">
    <location>
        <begin position="184"/>
        <end position="203"/>
    </location>
</feature>
<dbReference type="GeneID" id="56451049"/>
<sequence length="318" mass="33337">MISRARALDLSLVGLISVCWGLNWPAVKIILTQIQPWTLRSLGFAVGAAVLFAYARSRGESLAVPRGQRLPLAAVALLSMAGFNICSAFGQMNMATSGAAIIAYTMPAWAMLLAIPILGERPGPRQWMGLACGLSGLAVLLGPDLLRLGALPLGPAFMLTGAMSWALGNVLIKRTAWTMGPNAITGWQFAISLPVVLPFALAMDPAPTLALEPRVAVALVFHLLVAMVGGYLLWFAIVRRLSVAQASISSLIVPVIGVTGAIIVLGETPPLRTYAALALIVCAVLLVVVVRDRRPAPLTKAEAEAEPVTAEPRGAGSP</sequence>
<keyword evidence="10" id="KW-0614">Plasmid</keyword>
<dbReference type="InterPro" id="IPR050638">
    <property type="entry name" value="AA-Vitamin_Transporters"/>
</dbReference>
<feature type="transmembrane region" description="Helical" evidence="7">
    <location>
        <begin position="215"/>
        <end position="234"/>
    </location>
</feature>
<keyword evidence="2" id="KW-1003">Cell membrane</keyword>
<feature type="transmembrane region" description="Helical" evidence="7">
    <location>
        <begin position="69"/>
        <end position="90"/>
    </location>
</feature>
<dbReference type="EMBL" id="CP032341">
    <property type="protein sequence ID" value="QCO11891.1"/>
    <property type="molecule type" value="Genomic_DNA"/>
</dbReference>
<dbReference type="PANTHER" id="PTHR32322:SF18">
    <property type="entry name" value="S-ADENOSYLMETHIONINE_S-ADENOSYLHOMOCYSTEINE TRANSPORTER"/>
    <property type="match status" value="1"/>
</dbReference>
<feature type="domain" description="EamA" evidence="8">
    <location>
        <begin position="154"/>
        <end position="288"/>
    </location>
</feature>
<protein>
    <submittedName>
        <fullName evidence="10">DMT family transporter</fullName>
    </submittedName>
</protein>
<dbReference type="SUPFAM" id="SSF103481">
    <property type="entry name" value="Multidrug resistance efflux transporter EmrE"/>
    <property type="match status" value="2"/>
</dbReference>
<evidence type="ECO:0000256" key="1">
    <source>
        <dbReference type="ARBA" id="ARBA00004651"/>
    </source>
</evidence>
<dbReference type="Proteomes" id="UP000298774">
    <property type="component" value="Plasmid p2"/>
</dbReference>
<evidence type="ECO:0000313" key="10">
    <source>
        <dbReference type="EMBL" id="QCO11891.1"/>
    </source>
</evidence>
<name>A0A0P0F080_AZOBR</name>
<evidence type="ECO:0000256" key="6">
    <source>
        <dbReference type="SAM" id="MobiDB-lite"/>
    </source>
</evidence>
<keyword evidence="5 7" id="KW-0472">Membrane</keyword>
<feature type="transmembrane region" description="Helical" evidence="7">
    <location>
        <begin position="152"/>
        <end position="172"/>
    </location>
</feature>
<dbReference type="InterPro" id="IPR037185">
    <property type="entry name" value="EmrE-like"/>
</dbReference>
<feature type="transmembrane region" description="Helical" evidence="7">
    <location>
        <begin position="12"/>
        <end position="31"/>
    </location>
</feature>
<dbReference type="PANTHER" id="PTHR32322">
    <property type="entry name" value="INNER MEMBRANE TRANSPORTER"/>
    <property type="match status" value="1"/>
</dbReference>
<evidence type="ECO:0000256" key="2">
    <source>
        <dbReference type="ARBA" id="ARBA00022475"/>
    </source>
</evidence>
<evidence type="ECO:0000256" key="4">
    <source>
        <dbReference type="ARBA" id="ARBA00022989"/>
    </source>
</evidence>
<evidence type="ECO:0000256" key="3">
    <source>
        <dbReference type="ARBA" id="ARBA00022692"/>
    </source>
</evidence>
<feature type="region of interest" description="Disordered" evidence="6">
    <location>
        <begin position="299"/>
        <end position="318"/>
    </location>
</feature>
<feature type="transmembrane region" description="Helical" evidence="7">
    <location>
        <begin position="271"/>
        <end position="290"/>
    </location>
</feature>
<dbReference type="GO" id="GO:0005886">
    <property type="term" value="C:plasma membrane"/>
    <property type="evidence" value="ECO:0007669"/>
    <property type="project" value="UniProtKB-SubCell"/>
</dbReference>
<dbReference type="Pfam" id="PF00892">
    <property type="entry name" value="EamA"/>
    <property type="match status" value="2"/>
</dbReference>
<evidence type="ECO:0000313" key="11">
    <source>
        <dbReference type="Proteomes" id="UP000298774"/>
    </source>
</evidence>
<dbReference type="EMBL" id="JAWXYC010000005">
    <property type="protein sequence ID" value="MDX5955163.1"/>
    <property type="molecule type" value="Genomic_DNA"/>
</dbReference>
<geneLocation type="plasmid" evidence="10 11">
    <name>p2</name>
</geneLocation>
<feature type="transmembrane region" description="Helical" evidence="7">
    <location>
        <begin position="246"/>
        <end position="265"/>
    </location>
</feature>
<dbReference type="RefSeq" id="WP_051140710.1">
    <property type="nucleotide sequence ID" value="NZ_CP012916.1"/>
</dbReference>
<keyword evidence="4 7" id="KW-1133">Transmembrane helix</keyword>
<reference evidence="10 11" key="1">
    <citation type="submission" date="2018-09" db="EMBL/GenBank/DDBJ databases">
        <title>Whole genome based analysis of evolution and adaptive divergence in Indian and Brazilian strains of Azospirillum brasilense.</title>
        <authorList>
            <person name="Singh C."/>
            <person name="Tripathi A.K."/>
        </authorList>
    </citation>
    <scope>NUCLEOTIDE SEQUENCE [LARGE SCALE GENOMIC DNA]</scope>
    <source>
        <strain evidence="10 11">MTCC4038</strain>
        <plasmid evidence="10 11">p2</plasmid>
    </source>
</reference>
<feature type="domain" description="EamA" evidence="8">
    <location>
        <begin position="14"/>
        <end position="141"/>
    </location>
</feature>
<dbReference type="Proteomes" id="UP001277471">
    <property type="component" value="Unassembled WGS sequence"/>
</dbReference>
<feature type="transmembrane region" description="Helical" evidence="7">
    <location>
        <begin position="37"/>
        <end position="57"/>
    </location>
</feature>
<comment type="subcellular location">
    <subcellularLocation>
        <location evidence="1">Cell membrane</location>
        <topology evidence="1">Multi-pass membrane protein</topology>
    </subcellularLocation>
</comment>
<accession>A0A0P0F080</accession>
<organism evidence="10 11">
    <name type="scientific">Azospirillum brasilense</name>
    <dbReference type="NCBI Taxonomy" id="192"/>
    <lineage>
        <taxon>Bacteria</taxon>
        <taxon>Pseudomonadati</taxon>
        <taxon>Pseudomonadota</taxon>
        <taxon>Alphaproteobacteria</taxon>
        <taxon>Rhodospirillales</taxon>
        <taxon>Azospirillaceae</taxon>
        <taxon>Azospirillum</taxon>
    </lineage>
</organism>
<keyword evidence="12" id="KW-1185">Reference proteome</keyword>
<evidence type="ECO:0000313" key="12">
    <source>
        <dbReference type="Proteomes" id="UP001277471"/>
    </source>
</evidence>
<evidence type="ECO:0000256" key="5">
    <source>
        <dbReference type="ARBA" id="ARBA00023136"/>
    </source>
</evidence>
<evidence type="ECO:0000256" key="7">
    <source>
        <dbReference type="SAM" id="Phobius"/>
    </source>
</evidence>
<evidence type="ECO:0000313" key="9">
    <source>
        <dbReference type="EMBL" id="MDX5955163.1"/>
    </source>
</evidence>
<evidence type="ECO:0000259" key="8">
    <source>
        <dbReference type="Pfam" id="PF00892"/>
    </source>
</evidence>
<feature type="transmembrane region" description="Helical" evidence="7">
    <location>
        <begin position="96"/>
        <end position="115"/>
    </location>
</feature>
<dbReference type="KEGG" id="abf:AMK58_21905"/>
<gene>
    <name evidence="10" type="ORF">D3868_22795</name>
    <name evidence="9" type="ORF">SIM66_28760</name>
</gene>
<keyword evidence="3 7" id="KW-0812">Transmembrane</keyword>
<reference evidence="9 12" key="2">
    <citation type="submission" date="2023-11" db="EMBL/GenBank/DDBJ databases">
        <title>MicrobeMod: A computational toolkit for identifying prokaryotic methylation and restriction-modification with nanopore sequencing.</title>
        <authorList>
            <person name="Crits-Christoph A."/>
            <person name="Kang S.C."/>
            <person name="Lee H."/>
            <person name="Ostrov N."/>
        </authorList>
    </citation>
    <scope>NUCLEOTIDE SEQUENCE [LARGE SCALE GENOMIC DNA]</scope>
    <source>
        <strain evidence="9 12">ATCC 29145</strain>
    </source>
</reference>
<dbReference type="InterPro" id="IPR000620">
    <property type="entry name" value="EamA_dom"/>
</dbReference>
<proteinExistence type="predicted"/>